<dbReference type="GO" id="GO:0005615">
    <property type="term" value="C:extracellular space"/>
    <property type="evidence" value="ECO:0007669"/>
    <property type="project" value="UniProtKB-KW"/>
</dbReference>
<dbReference type="Pfam" id="PF00048">
    <property type="entry name" value="IL8"/>
    <property type="match status" value="1"/>
</dbReference>
<accession>A0A8C7WV36</accession>
<feature type="domain" description="Chemokine interleukin-8-like" evidence="3">
    <location>
        <begin position="2"/>
        <end position="60"/>
    </location>
</feature>
<evidence type="ECO:0000313" key="4">
    <source>
        <dbReference type="Ensembl" id="ENSOSIP00000003808.1"/>
    </source>
</evidence>
<dbReference type="Gene3D" id="2.40.50.40">
    <property type="match status" value="1"/>
</dbReference>
<dbReference type="GeneTree" id="ENSGT01030000235341"/>
<dbReference type="SUPFAM" id="SSF54117">
    <property type="entry name" value="Interleukin 8-like chemokines"/>
    <property type="match status" value="1"/>
</dbReference>
<protein>
    <recommendedName>
        <fullName evidence="3">Chemokine interleukin-8-like domain-containing protein</fullName>
    </recommendedName>
</protein>
<evidence type="ECO:0000259" key="3">
    <source>
        <dbReference type="Pfam" id="PF00048"/>
    </source>
</evidence>
<reference evidence="4" key="1">
    <citation type="submission" date="2025-08" db="UniProtKB">
        <authorList>
            <consortium name="Ensembl"/>
        </authorList>
    </citation>
    <scope>IDENTIFICATION</scope>
</reference>
<evidence type="ECO:0000313" key="5">
    <source>
        <dbReference type="Proteomes" id="UP000694383"/>
    </source>
</evidence>
<dbReference type="InterPro" id="IPR036048">
    <property type="entry name" value="Interleukin_8-like_sf"/>
</dbReference>
<keyword evidence="5" id="KW-1185">Reference proteome</keyword>
<keyword evidence="1" id="KW-0202">Cytokine</keyword>
<evidence type="ECO:0000256" key="1">
    <source>
        <dbReference type="ARBA" id="ARBA00022514"/>
    </source>
</evidence>
<name>A0A8C7WV36_9TELE</name>
<feature type="region of interest" description="Disordered" evidence="2">
    <location>
        <begin position="73"/>
        <end position="152"/>
    </location>
</feature>
<dbReference type="GO" id="GO:0008009">
    <property type="term" value="F:chemokine activity"/>
    <property type="evidence" value="ECO:0007669"/>
    <property type="project" value="InterPro"/>
</dbReference>
<evidence type="ECO:0000256" key="2">
    <source>
        <dbReference type="SAM" id="MobiDB-lite"/>
    </source>
</evidence>
<dbReference type="Proteomes" id="UP000694383">
    <property type="component" value="Unplaced"/>
</dbReference>
<reference evidence="4" key="2">
    <citation type="submission" date="2025-09" db="UniProtKB">
        <authorList>
            <consortium name="Ensembl"/>
        </authorList>
    </citation>
    <scope>IDENTIFICATION</scope>
</reference>
<proteinExistence type="predicted"/>
<dbReference type="GO" id="GO:0006955">
    <property type="term" value="P:immune response"/>
    <property type="evidence" value="ECO:0007669"/>
    <property type="project" value="InterPro"/>
</dbReference>
<dbReference type="Ensembl" id="ENSOSIT00000004080.1">
    <property type="protein sequence ID" value="ENSOSIP00000003808.1"/>
    <property type="gene ID" value="ENSOSIG00000002563.1"/>
</dbReference>
<organism evidence="4 5">
    <name type="scientific">Oryzias sinensis</name>
    <name type="common">Chinese medaka</name>
    <dbReference type="NCBI Taxonomy" id="183150"/>
    <lineage>
        <taxon>Eukaryota</taxon>
        <taxon>Metazoa</taxon>
        <taxon>Chordata</taxon>
        <taxon>Craniata</taxon>
        <taxon>Vertebrata</taxon>
        <taxon>Euteleostomi</taxon>
        <taxon>Actinopterygii</taxon>
        <taxon>Neopterygii</taxon>
        <taxon>Teleostei</taxon>
        <taxon>Neoteleostei</taxon>
        <taxon>Acanthomorphata</taxon>
        <taxon>Ovalentaria</taxon>
        <taxon>Atherinomorphae</taxon>
        <taxon>Beloniformes</taxon>
        <taxon>Adrianichthyidae</taxon>
        <taxon>Oryziinae</taxon>
        <taxon>Oryzias</taxon>
    </lineage>
</organism>
<feature type="compositionally biased region" description="Low complexity" evidence="2">
    <location>
        <begin position="90"/>
        <end position="108"/>
    </location>
</feature>
<dbReference type="AlphaFoldDB" id="A0A8C7WV36"/>
<dbReference type="InterPro" id="IPR001811">
    <property type="entry name" value="Chemokine_IL8-like_dom"/>
</dbReference>
<sequence length="152" mass="17013">KECECLRWYGTKVNISLIKSYTIQEETDCSVRVIKFQTVRGKTICSDPNNNWTIRAMKTLDLQKSAMVERQNITTESGIAPTKSALTRGPSTHHTSPTPSTSPTPKHSIFTPTPTEAHKKKKKIGPPSPYLAAHYFHTSQSLTDGEREREIG</sequence>